<evidence type="ECO:0000313" key="4">
    <source>
        <dbReference type="Proteomes" id="UP001642409"/>
    </source>
</evidence>
<evidence type="ECO:0000256" key="1">
    <source>
        <dbReference type="SAM" id="Phobius"/>
    </source>
</evidence>
<feature type="transmembrane region" description="Helical" evidence="1">
    <location>
        <begin position="6"/>
        <end position="27"/>
    </location>
</feature>
<dbReference type="Proteomes" id="UP001642409">
    <property type="component" value="Unassembled WGS sequence"/>
</dbReference>
<proteinExistence type="predicted"/>
<reference evidence="2" key="1">
    <citation type="submission" date="2023-06" db="EMBL/GenBank/DDBJ databases">
        <authorList>
            <person name="Kurt Z."/>
        </authorList>
    </citation>
    <scope>NUCLEOTIDE SEQUENCE</scope>
</reference>
<keyword evidence="1" id="KW-1133">Transmembrane helix</keyword>
<evidence type="ECO:0000313" key="3">
    <source>
        <dbReference type="EMBL" id="CAL6117000.1"/>
    </source>
</evidence>
<keyword evidence="4" id="KW-1185">Reference proteome</keyword>
<gene>
    <name evidence="2" type="ORF">HINF_LOCUS23042</name>
    <name evidence="3" type="ORF">HINF_LOCUS79277</name>
</gene>
<name>A0AA86U254_9EUKA</name>
<dbReference type="AlphaFoldDB" id="A0AA86U254"/>
<dbReference type="EMBL" id="CAXDID020001145">
    <property type="protein sequence ID" value="CAL6117000.1"/>
    <property type="molecule type" value="Genomic_DNA"/>
</dbReference>
<dbReference type="EMBL" id="CATOUU010000610">
    <property type="protein sequence ID" value="CAI9935397.1"/>
    <property type="molecule type" value="Genomic_DNA"/>
</dbReference>
<accession>A0AA86U254</accession>
<comment type="caution">
    <text evidence="2">The sequence shown here is derived from an EMBL/GenBank/DDBJ whole genome shotgun (WGS) entry which is preliminary data.</text>
</comment>
<reference evidence="3 4" key="2">
    <citation type="submission" date="2024-07" db="EMBL/GenBank/DDBJ databases">
        <authorList>
            <person name="Akdeniz Z."/>
        </authorList>
    </citation>
    <scope>NUCLEOTIDE SEQUENCE [LARGE SCALE GENOMIC DNA]</scope>
</reference>
<keyword evidence="1" id="KW-0472">Membrane</keyword>
<organism evidence="2">
    <name type="scientific">Hexamita inflata</name>
    <dbReference type="NCBI Taxonomy" id="28002"/>
    <lineage>
        <taxon>Eukaryota</taxon>
        <taxon>Metamonada</taxon>
        <taxon>Diplomonadida</taxon>
        <taxon>Hexamitidae</taxon>
        <taxon>Hexamitinae</taxon>
        <taxon>Hexamita</taxon>
    </lineage>
</organism>
<protein>
    <submittedName>
        <fullName evidence="3">Hypothetical_protein</fullName>
    </submittedName>
</protein>
<evidence type="ECO:0000313" key="2">
    <source>
        <dbReference type="EMBL" id="CAI9935397.1"/>
    </source>
</evidence>
<keyword evidence="1" id="KW-0812">Transmembrane</keyword>
<sequence length="140" mass="15890">MKTTPIIVGVVVAVLVLLLTAIIIFLYRKKRFGVKNNNKSNNSKIVKLNKVKNESDLIVLSDKLMSPSFNAQTVEQNSFGSSFLQNSTVEEQKKLKPIKMSENKQWKIDEKEVQELKYEEGNYKSNNQSVLVENAEGVIE</sequence>